<feature type="binding site" evidence="1">
    <location>
        <position position="89"/>
    </location>
    <ligand>
        <name>Ni(2+)</name>
        <dbReference type="ChEBI" id="CHEBI:49786"/>
    </ligand>
</feature>
<name>A0A385YSD2_9BACL</name>
<protein>
    <submittedName>
        <fullName evidence="4">Transcription repressor NadR</fullName>
    </submittedName>
</protein>
<dbReference type="Gene3D" id="3.30.1340.20">
    <property type="entry name" value="3H domain"/>
    <property type="match status" value="1"/>
</dbReference>
<dbReference type="Pfam" id="PF02829">
    <property type="entry name" value="3H"/>
    <property type="match status" value="1"/>
</dbReference>
<gene>
    <name evidence="4" type="ORF">D3873_07450</name>
</gene>
<feature type="domain" description="Helix-turn-helix type 11" evidence="3">
    <location>
        <begin position="9"/>
        <end position="62"/>
    </location>
</feature>
<keyword evidence="1" id="KW-0533">Nickel</keyword>
<dbReference type="Gene3D" id="1.10.10.10">
    <property type="entry name" value="Winged helix-like DNA-binding domain superfamily/Winged helix DNA-binding domain"/>
    <property type="match status" value="1"/>
</dbReference>
<dbReference type="Pfam" id="PF08279">
    <property type="entry name" value="HTH_11"/>
    <property type="match status" value="1"/>
</dbReference>
<feature type="binding site" evidence="1">
    <location>
        <position position="81"/>
    </location>
    <ligand>
        <name>Ni(2+)</name>
        <dbReference type="ChEBI" id="CHEBI:49786"/>
    </ligand>
</feature>
<dbReference type="PANTHER" id="PTHR40068">
    <property type="entry name" value="TRANSCRIPTION REPRESSOR NIAR-RELATED"/>
    <property type="match status" value="1"/>
</dbReference>
<dbReference type="AlphaFoldDB" id="A0A385YSD2"/>
<dbReference type="SUPFAM" id="SSF46785">
    <property type="entry name" value="Winged helix' DNA-binding domain"/>
    <property type="match status" value="1"/>
</dbReference>
<keyword evidence="5" id="KW-1185">Reference proteome</keyword>
<accession>A0A385YSD2</accession>
<sequence length="178" mass="19639">MKKKPGDVRREKILEILTTAVNPIKGVELATQTGVSRQIIVGDITLLKAKDIPIVATSQGYILLPEQSDQPHFVKQIACHHGPADSKEELYTLVDAGVTVMDVTVEHPVYGEINASIMVSNRVEVDDFIREVEQSGASFLSELTGGIHLHKIAANKEQSIHIAIKEMRRKGFLAEDVY</sequence>
<proteinExistence type="predicted"/>
<reference evidence="5" key="1">
    <citation type="submission" date="2018-09" db="EMBL/GenBank/DDBJ databases">
        <authorList>
            <person name="Zhu H."/>
        </authorList>
    </citation>
    <scope>NUCLEOTIDE SEQUENCE [LARGE SCALE GENOMIC DNA]</scope>
    <source>
        <strain evidence="5">K2R23-3</strain>
    </source>
</reference>
<organism evidence="4 5">
    <name type="scientific">Paenisporosarcina cavernae</name>
    <dbReference type="NCBI Taxonomy" id="2320858"/>
    <lineage>
        <taxon>Bacteria</taxon>
        <taxon>Bacillati</taxon>
        <taxon>Bacillota</taxon>
        <taxon>Bacilli</taxon>
        <taxon>Bacillales</taxon>
        <taxon>Caryophanaceae</taxon>
        <taxon>Paenisporosarcina</taxon>
    </lineage>
</organism>
<dbReference type="Proteomes" id="UP000265725">
    <property type="component" value="Chromosome"/>
</dbReference>
<dbReference type="InterPro" id="IPR036390">
    <property type="entry name" value="WH_DNA-bd_sf"/>
</dbReference>
<dbReference type="OrthoDB" id="9792661at2"/>
<feature type="binding site" evidence="1">
    <location>
        <position position="148"/>
    </location>
    <ligand>
        <name>Ni(2+)</name>
        <dbReference type="ChEBI" id="CHEBI:49786"/>
    </ligand>
</feature>
<evidence type="ECO:0000313" key="4">
    <source>
        <dbReference type="EMBL" id="AYC29735.1"/>
    </source>
</evidence>
<dbReference type="RefSeq" id="WP_119883473.1">
    <property type="nucleotide sequence ID" value="NZ_CP032418.1"/>
</dbReference>
<evidence type="ECO:0000259" key="2">
    <source>
        <dbReference type="Pfam" id="PF02829"/>
    </source>
</evidence>
<dbReference type="PANTHER" id="PTHR40068:SF1">
    <property type="entry name" value="TRANSCRIPTION REPRESSOR NIAR-RELATED"/>
    <property type="match status" value="1"/>
</dbReference>
<dbReference type="SUPFAM" id="SSF75500">
    <property type="entry name" value="Putative transcriptional regulator TM1602, C-terminal domain"/>
    <property type="match status" value="1"/>
</dbReference>
<dbReference type="EMBL" id="CP032418">
    <property type="protein sequence ID" value="AYC29735.1"/>
    <property type="molecule type" value="Genomic_DNA"/>
</dbReference>
<dbReference type="InterPro" id="IPR026043">
    <property type="entry name" value="NadR"/>
</dbReference>
<evidence type="ECO:0000313" key="5">
    <source>
        <dbReference type="Proteomes" id="UP000265725"/>
    </source>
</evidence>
<keyword evidence="1" id="KW-0479">Metal-binding</keyword>
<feature type="domain" description="3H" evidence="2">
    <location>
        <begin position="77"/>
        <end position="173"/>
    </location>
</feature>
<dbReference type="InterPro" id="IPR013196">
    <property type="entry name" value="HTH_11"/>
</dbReference>
<evidence type="ECO:0000259" key="3">
    <source>
        <dbReference type="Pfam" id="PF08279"/>
    </source>
</evidence>
<dbReference type="PIRSF" id="PIRSF037847">
    <property type="entry name" value="NiaR"/>
    <property type="match status" value="1"/>
</dbReference>
<feature type="binding site" evidence="1">
    <location>
        <position position="150"/>
    </location>
    <ligand>
        <name>Ni(2+)</name>
        <dbReference type="ChEBI" id="CHEBI:49786"/>
    </ligand>
</feature>
<dbReference type="InterPro" id="IPR035922">
    <property type="entry name" value="3H_dom_sf"/>
</dbReference>
<dbReference type="KEGG" id="paek:D3873_07450"/>
<dbReference type="InterPro" id="IPR004173">
    <property type="entry name" value="3H_domain"/>
</dbReference>
<evidence type="ECO:0000256" key="1">
    <source>
        <dbReference type="PIRSR" id="PIRSR037847-1"/>
    </source>
</evidence>
<dbReference type="GO" id="GO:0046872">
    <property type="term" value="F:metal ion binding"/>
    <property type="evidence" value="ECO:0007669"/>
    <property type="project" value="UniProtKB-KW"/>
</dbReference>
<dbReference type="InterPro" id="IPR036388">
    <property type="entry name" value="WH-like_DNA-bd_sf"/>
</dbReference>